<name>A0A557Y0M4_9MYCO</name>
<dbReference type="OrthoDB" id="8677206at2"/>
<dbReference type="RefSeq" id="WP_144947455.1">
    <property type="nucleotide sequence ID" value="NZ_VMQU01000005.1"/>
</dbReference>
<evidence type="ECO:0000313" key="2">
    <source>
        <dbReference type="EMBL" id="TVS92088.1"/>
    </source>
</evidence>
<accession>A0A557Y0M4</accession>
<keyword evidence="3" id="KW-1185">Reference proteome</keyword>
<sequence>MRSELLLVAAPNRLPRIECRGGGVTARCTRPDTVHLVSTAATPLGGDAIDIRVVVEPGARLKIRSAAATVALPGPATPTSHARWAMEVAGDLDVDVEPTVVAATARHLSGISLRLHDEASIRLRERVQIGRFGEREGFWSGALCADRNDRPLTRHRVELGAGSLADDALCAPRANVSELRYPAIASAAPADSRTTVLALADGGTLSTWQGDRLSC</sequence>
<dbReference type="GO" id="GO:0016151">
    <property type="term" value="F:nickel cation binding"/>
    <property type="evidence" value="ECO:0007669"/>
    <property type="project" value="InterPro"/>
</dbReference>
<dbReference type="Proteomes" id="UP000320513">
    <property type="component" value="Unassembled WGS sequence"/>
</dbReference>
<evidence type="ECO:0000256" key="1">
    <source>
        <dbReference type="ARBA" id="ARBA00023186"/>
    </source>
</evidence>
<reference evidence="2 3" key="1">
    <citation type="submission" date="2019-07" db="EMBL/GenBank/DDBJ databases">
        <title>New Mycobacterium species.</title>
        <authorList>
            <person name="Tortoli E."/>
            <person name="Ghielmetti G."/>
            <person name="Friedel U."/>
            <person name="Trovato A."/>
        </authorList>
    </citation>
    <scope>NUCLEOTIDE SEQUENCE [LARGE SCALE GENOMIC DNA]</scope>
    <source>
        <strain evidence="2 3">16-83</strain>
    </source>
</reference>
<proteinExistence type="predicted"/>
<dbReference type="InterPro" id="IPR002669">
    <property type="entry name" value="UreD"/>
</dbReference>
<evidence type="ECO:0000313" key="3">
    <source>
        <dbReference type="Proteomes" id="UP000320513"/>
    </source>
</evidence>
<protein>
    <submittedName>
        <fullName evidence="2">Urease accessory protein UreD</fullName>
    </submittedName>
</protein>
<keyword evidence="1" id="KW-0143">Chaperone</keyword>
<dbReference type="AlphaFoldDB" id="A0A557Y0M4"/>
<organism evidence="2 3">
    <name type="scientific">Mycobacterium helveticum</name>
    <dbReference type="NCBI Taxonomy" id="2592811"/>
    <lineage>
        <taxon>Bacteria</taxon>
        <taxon>Bacillati</taxon>
        <taxon>Actinomycetota</taxon>
        <taxon>Actinomycetes</taxon>
        <taxon>Mycobacteriales</taxon>
        <taxon>Mycobacteriaceae</taxon>
        <taxon>Mycobacterium</taxon>
    </lineage>
</organism>
<dbReference type="Pfam" id="PF01774">
    <property type="entry name" value="UreD"/>
    <property type="match status" value="1"/>
</dbReference>
<comment type="caution">
    <text evidence="2">The sequence shown here is derived from an EMBL/GenBank/DDBJ whole genome shotgun (WGS) entry which is preliminary data.</text>
</comment>
<dbReference type="EMBL" id="VMQU01000005">
    <property type="protein sequence ID" value="TVS92088.1"/>
    <property type="molecule type" value="Genomic_DNA"/>
</dbReference>
<gene>
    <name evidence="2" type="ORF">FPZ47_02350</name>
</gene>